<keyword evidence="3" id="KW-0444">Lipid biosynthesis</keyword>
<evidence type="ECO:0000256" key="2">
    <source>
        <dbReference type="ARBA" id="ARBA00005189"/>
    </source>
</evidence>
<dbReference type="GO" id="GO:0004439">
    <property type="term" value="F:phosphatidylinositol-4,5-bisphosphate 5-phosphatase activity"/>
    <property type="evidence" value="ECO:0000318"/>
    <property type="project" value="GO_Central"/>
</dbReference>
<feature type="domain" description="Tyrosine-protein phosphatase" evidence="18">
    <location>
        <begin position="27"/>
        <end position="182"/>
    </location>
</feature>
<comment type="catalytic activity">
    <reaction evidence="12">
        <text>a 1,2-diacyl-sn-glycero-3-phospho-(1'-sn-glycero-3'-phosphate) + H2O = a 1,2-diacyl-sn-glycero-3-phospho-(1'-sn-glycerol) + phosphate</text>
        <dbReference type="Rhea" id="RHEA:33751"/>
        <dbReference type="ChEBI" id="CHEBI:15377"/>
        <dbReference type="ChEBI" id="CHEBI:43474"/>
        <dbReference type="ChEBI" id="CHEBI:60110"/>
        <dbReference type="ChEBI" id="CHEBI:64716"/>
        <dbReference type="EC" id="3.1.3.27"/>
    </reaction>
    <physiologicalReaction direction="left-to-right" evidence="12">
        <dbReference type="Rhea" id="RHEA:33752"/>
    </physiologicalReaction>
</comment>
<dbReference type="Gene3D" id="3.90.190.10">
    <property type="entry name" value="Protein tyrosine phosphatase superfamily"/>
    <property type="match status" value="1"/>
</dbReference>
<dbReference type="EC" id="3.1.3.27" evidence="11"/>
<evidence type="ECO:0000256" key="7">
    <source>
        <dbReference type="ARBA" id="ARBA00023136"/>
    </source>
</evidence>
<keyword evidence="9" id="KW-1208">Phospholipid metabolism</keyword>
<comment type="catalytic activity">
    <reaction evidence="16">
        <text>1,2-dioctanoyl-sn-glycero-3-phospho-(1D-myo-inositol-5-phosphate) + H2O = 1,2-dioctanoyl-sn-glycero-3-phospho-(1D-myo-inositol) + phosphate</text>
        <dbReference type="Rhea" id="RHEA:42308"/>
        <dbReference type="ChEBI" id="CHEBI:15377"/>
        <dbReference type="ChEBI" id="CHEBI:43474"/>
        <dbReference type="ChEBI" id="CHEBI:65221"/>
        <dbReference type="ChEBI" id="CHEBI:78911"/>
    </reaction>
    <physiologicalReaction direction="left-to-right" evidence="16">
        <dbReference type="Rhea" id="RHEA:42309"/>
    </physiologicalReaction>
</comment>
<name>T1G0E4_HELRO</name>
<dbReference type="FunFam" id="3.90.190.10:FF:000060">
    <property type="entry name" value="Phosphatidylglycerophosphatase and protein-tyrosine phosphatase 1"/>
    <property type="match status" value="1"/>
</dbReference>
<dbReference type="PANTHER" id="PTHR46712:SF1">
    <property type="entry name" value="PHOSPHATIDYLGLYCEROPHOSPHATASE AND PROTEIN-TYROSINE PHOSPHATASE 1"/>
    <property type="match status" value="1"/>
</dbReference>
<dbReference type="InterPro" id="IPR042165">
    <property type="entry name" value="PTPMT1"/>
</dbReference>
<dbReference type="OMA" id="HESACMV"/>
<dbReference type="PANTHER" id="PTHR46712">
    <property type="entry name" value="PHOSPHATIDYLGLYCEROPHOSPHATASE AND PROTEIN-TYROSINE PHOSPHATASE 1"/>
    <property type="match status" value="1"/>
</dbReference>
<evidence type="ECO:0000256" key="1">
    <source>
        <dbReference type="ARBA" id="ARBA00004370"/>
    </source>
</evidence>
<evidence type="ECO:0000313" key="22">
    <source>
        <dbReference type="Proteomes" id="UP000015101"/>
    </source>
</evidence>
<dbReference type="Pfam" id="PF00782">
    <property type="entry name" value="DSPc"/>
    <property type="match status" value="1"/>
</dbReference>
<dbReference type="RefSeq" id="XP_009031191.1">
    <property type="nucleotide sequence ID" value="XM_009032943.1"/>
</dbReference>
<comment type="pathway">
    <text evidence="2">Lipid metabolism.</text>
</comment>
<comment type="catalytic activity">
    <reaction evidence="15">
        <text>1,2-di-(9Z-octadecenoyl)-sn-glycero-3-phospho-(1'-sn-glycerol-3'-phosphate) + H2O = 1,2-di-(9Z-octadecenoyl)-sn-glycero-3-phospho-(1'-sn-glycerol) + phosphate</text>
        <dbReference type="Rhea" id="RHEA:42304"/>
        <dbReference type="ChEBI" id="CHEBI:15377"/>
        <dbReference type="ChEBI" id="CHEBI:43474"/>
        <dbReference type="ChEBI" id="CHEBI:75163"/>
        <dbReference type="ChEBI" id="CHEBI:78907"/>
    </reaction>
    <physiologicalReaction direction="left-to-right" evidence="15">
        <dbReference type="Rhea" id="RHEA:42305"/>
    </physiologicalReaction>
</comment>
<organism evidence="21 22">
    <name type="scientific">Helobdella robusta</name>
    <name type="common">Californian leech</name>
    <dbReference type="NCBI Taxonomy" id="6412"/>
    <lineage>
        <taxon>Eukaryota</taxon>
        <taxon>Metazoa</taxon>
        <taxon>Spiralia</taxon>
        <taxon>Lophotrochozoa</taxon>
        <taxon>Annelida</taxon>
        <taxon>Clitellata</taxon>
        <taxon>Hirudinea</taxon>
        <taxon>Rhynchobdellida</taxon>
        <taxon>Glossiphoniidae</taxon>
        <taxon>Helobdella</taxon>
    </lineage>
</organism>
<dbReference type="GO" id="GO:0016020">
    <property type="term" value="C:membrane"/>
    <property type="evidence" value="ECO:0007669"/>
    <property type="project" value="UniProtKB-SubCell"/>
</dbReference>
<proteinExistence type="predicted"/>
<dbReference type="InterPro" id="IPR020422">
    <property type="entry name" value="TYR_PHOSPHATASE_DUAL_dom"/>
</dbReference>
<evidence type="ECO:0000256" key="17">
    <source>
        <dbReference type="ARBA" id="ARBA00069309"/>
    </source>
</evidence>
<protein>
    <recommendedName>
        <fullName evidence="17">Phosphatidylglycerophosphatase and protein-tyrosine phosphatase 1</fullName>
        <ecNumber evidence="11">3.1.3.27</ecNumber>
    </recommendedName>
</protein>
<dbReference type="GO" id="GO:0005737">
    <property type="term" value="C:cytoplasm"/>
    <property type="evidence" value="ECO:0007669"/>
    <property type="project" value="UniProtKB-ARBA"/>
</dbReference>
<dbReference type="GO" id="GO:0008654">
    <property type="term" value="P:phospholipid biosynthetic process"/>
    <property type="evidence" value="ECO:0007669"/>
    <property type="project" value="UniProtKB-KW"/>
</dbReference>
<dbReference type="FunCoup" id="T1G0E4">
    <property type="interactions" value="254"/>
</dbReference>
<dbReference type="PROSITE" id="PS00383">
    <property type="entry name" value="TYR_PHOSPHATASE_1"/>
    <property type="match status" value="1"/>
</dbReference>
<evidence type="ECO:0000313" key="21">
    <source>
        <dbReference type="EnsemblMetazoa" id="HelroP70925"/>
    </source>
</evidence>
<keyword evidence="6" id="KW-0443">Lipid metabolism</keyword>
<evidence type="ECO:0000256" key="11">
    <source>
        <dbReference type="ARBA" id="ARBA00024224"/>
    </source>
</evidence>
<dbReference type="PROSITE" id="PS50056">
    <property type="entry name" value="TYR_PHOSPHATASE_2"/>
    <property type="match status" value="1"/>
</dbReference>
<sequence length="192" mass="22406">MGCLANAYFYISLGYNVVLQRLIKIPWYNRVDDVVILGALPFRSYNHELVNEGVKGVVTALEPHETKYWFNTKEEWRSIGIEQLVLSTPDWFSVPSDQQIKEGVDFILKFKDRKPPKSVYVHCKAGRSRSATIVACYLINIHNYTPEEAVNKLREIRPRVRILPRHMNAIERYHKNYIISPITNSIKNLMKE</sequence>
<dbReference type="eggNOG" id="KOG1719">
    <property type="taxonomic scope" value="Eukaryota"/>
</dbReference>
<keyword evidence="22" id="KW-1185">Reference proteome</keyword>
<evidence type="ECO:0000256" key="16">
    <source>
        <dbReference type="ARBA" id="ARBA00052780"/>
    </source>
</evidence>
<comment type="subcellular location">
    <subcellularLocation>
        <location evidence="1">Membrane</location>
    </subcellularLocation>
</comment>
<dbReference type="AlphaFoldDB" id="T1G0E4"/>
<dbReference type="GO" id="GO:0004721">
    <property type="term" value="F:phosphoprotein phosphatase activity"/>
    <property type="evidence" value="ECO:0007669"/>
    <property type="project" value="UniProtKB-KW"/>
</dbReference>
<keyword evidence="4" id="KW-0378">Hydrolase</keyword>
<dbReference type="EMBL" id="KB097753">
    <property type="protein sequence ID" value="ESN90425.1"/>
    <property type="molecule type" value="Genomic_DNA"/>
</dbReference>
<dbReference type="InterPro" id="IPR029021">
    <property type="entry name" value="Prot-tyrosine_phosphatase-like"/>
</dbReference>
<dbReference type="SMART" id="SM00195">
    <property type="entry name" value="DSPc"/>
    <property type="match status" value="1"/>
</dbReference>
<evidence type="ECO:0000259" key="19">
    <source>
        <dbReference type="PROSITE" id="PS50056"/>
    </source>
</evidence>
<evidence type="ECO:0000259" key="18">
    <source>
        <dbReference type="PROSITE" id="PS50054"/>
    </source>
</evidence>
<comment type="catalytic activity">
    <reaction evidence="14">
        <text>1,2-dibutyryl-sn-glycero-3-phospho-(1D-myo-inositol-5-phosphate) + H2O = 1,2-dibutyryl-sn-glycero-3-phospho-(1D-myo-inositol) + phosphate</text>
        <dbReference type="Rhea" id="RHEA:42584"/>
        <dbReference type="ChEBI" id="CHEBI:15377"/>
        <dbReference type="ChEBI" id="CHEBI:43474"/>
        <dbReference type="ChEBI" id="CHEBI:82605"/>
        <dbReference type="ChEBI" id="CHEBI:82606"/>
    </reaction>
    <physiologicalReaction direction="left-to-right" evidence="14">
        <dbReference type="Rhea" id="RHEA:42585"/>
    </physiologicalReaction>
</comment>
<evidence type="ECO:0000256" key="13">
    <source>
        <dbReference type="ARBA" id="ARBA00051818"/>
    </source>
</evidence>
<dbReference type="OrthoDB" id="273181at2759"/>
<evidence type="ECO:0000256" key="4">
    <source>
        <dbReference type="ARBA" id="ARBA00022801"/>
    </source>
</evidence>
<dbReference type="GeneID" id="20214542"/>
<dbReference type="HOGENOM" id="CLU_047330_0_1_1"/>
<dbReference type="PROSITE" id="PS50054">
    <property type="entry name" value="TYR_PHOSPHATASE_DUAL"/>
    <property type="match status" value="1"/>
</dbReference>
<keyword evidence="8" id="KW-0594">Phospholipid biosynthesis</keyword>
<evidence type="ECO:0000256" key="14">
    <source>
        <dbReference type="ARBA" id="ARBA00052505"/>
    </source>
</evidence>
<dbReference type="InParanoid" id="T1G0E4"/>
<keyword evidence="5" id="KW-0904">Protein phosphatase</keyword>
<dbReference type="InterPro" id="IPR044596">
    <property type="entry name" value="PTPMT1-like"/>
</dbReference>
<dbReference type="EnsemblMetazoa" id="HelroT70925">
    <property type="protein sequence ID" value="HelroP70925"/>
    <property type="gene ID" value="HelroG70925"/>
</dbReference>
<evidence type="ECO:0000256" key="9">
    <source>
        <dbReference type="ARBA" id="ARBA00023264"/>
    </source>
</evidence>
<accession>T1G0E4</accession>
<evidence type="ECO:0000256" key="12">
    <source>
        <dbReference type="ARBA" id="ARBA00050944"/>
    </source>
</evidence>
<dbReference type="GO" id="GO:0008962">
    <property type="term" value="F:phosphatidylglycerophosphatase activity"/>
    <property type="evidence" value="ECO:0000318"/>
    <property type="project" value="GO_Central"/>
</dbReference>
<gene>
    <name evidence="21" type="primary">20214542</name>
    <name evidence="20" type="ORF">HELRODRAFT_70925</name>
</gene>
<dbReference type="EMBL" id="AMQM01002253">
    <property type="status" value="NOT_ANNOTATED_CDS"/>
    <property type="molecule type" value="Genomic_DNA"/>
</dbReference>
<dbReference type="InterPro" id="IPR000340">
    <property type="entry name" value="Dual-sp_phosphatase_cat-dom"/>
</dbReference>
<keyword evidence="7" id="KW-0472">Membrane</keyword>
<dbReference type="SUPFAM" id="SSF52799">
    <property type="entry name" value="(Phosphotyrosine protein) phosphatases II"/>
    <property type="match status" value="1"/>
</dbReference>
<evidence type="ECO:0000256" key="5">
    <source>
        <dbReference type="ARBA" id="ARBA00022912"/>
    </source>
</evidence>
<reference evidence="20 22" key="2">
    <citation type="journal article" date="2013" name="Nature">
        <title>Insights into bilaterian evolution from three spiralian genomes.</title>
        <authorList>
            <person name="Simakov O."/>
            <person name="Marletaz F."/>
            <person name="Cho S.J."/>
            <person name="Edsinger-Gonzales E."/>
            <person name="Havlak P."/>
            <person name="Hellsten U."/>
            <person name="Kuo D.H."/>
            <person name="Larsson T."/>
            <person name="Lv J."/>
            <person name="Arendt D."/>
            <person name="Savage R."/>
            <person name="Osoegawa K."/>
            <person name="de Jong P."/>
            <person name="Grimwood J."/>
            <person name="Chapman J.A."/>
            <person name="Shapiro H."/>
            <person name="Aerts A."/>
            <person name="Otillar R.P."/>
            <person name="Terry A.Y."/>
            <person name="Boore J.L."/>
            <person name="Grigoriev I.V."/>
            <person name="Lindberg D.R."/>
            <person name="Seaver E.C."/>
            <person name="Weisblat D.A."/>
            <person name="Putnam N.H."/>
            <person name="Rokhsar D.S."/>
        </authorList>
    </citation>
    <scope>NUCLEOTIDE SEQUENCE</scope>
</reference>
<dbReference type="InterPro" id="IPR016130">
    <property type="entry name" value="Tyr_Pase_AS"/>
</dbReference>
<dbReference type="STRING" id="6412.T1G0E4"/>
<dbReference type="InterPro" id="IPR000387">
    <property type="entry name" value="Tyr_Pase_dom"/>
</dbReference>
<evidence type="ECO:0000256" key="10">
    <source>
        <dbReference type="ARBA" id="ARBA00024192"/>
    </source>
</evidence>
<evidence type="ECO:0000313" key="20">
    <source>
        <dbReference type="EMBL" id="ESN90425.1"/>
    </source>
</evidence>
<reference evidence="21" key="3">
    <citation type="submission" date="2015-06" db="UniProtKB">
        <authorList>
            <consortium name="EnsemblMetazoa"/>
        </authorList>
    </citation>
    <scope>IDENTIFICATION</scope>
</reference>
<reference evidence="22" key="1">
    <citation type="submission" date="2012-12" db="EMBL/GenBank/DDBJ databases">
        <authorList>
            <person name="Hellsten U."/>
            <person name="Grimwood J."/>
            <person name="Chapman J.A."/>
            <person name="Shapiro H."/>
            <person name="Aerts A."/>
            <person name="Otillar R.P."/>
            <person name="Terry A.Y."/>
            <person name="Boore J.L."/>
            <person name="Simakov O."/>
            <person name="Marletaz F."/>
            <person name="Cho S.-J."/>
            <person name="Edsinger-Gonzales E."/>
            <person name="Havlak P."/>
            <person name="Kuo D.-H."/>
            <person name="Larsson T."/>
            <person name="Lv J."/>
            <person name="Arendt D."/>
            <person name="Savage R."/>
            <person name="Osoegawa K."/>
            <person name="de Jong P."/>
            <person name="Lindberg D.R."/>
            <person name="Seaver E.C."/>
            <person name="Weisblat D.A."/>
            <person name="Putnam N.H."/>
            <person name="Grigoriev I.V."/>
            <person name="Rokhsar D.S."/>
        </authorList>
    </citation>
    <scope>NUCLEOTIDE SEQUENCE</scope>
</reference>
<evidence type="ECO:0000256" key="8">
    <source>
        <dbReference type="ARBA" id="ARBA00023209"/>
    </source>
</evidence>
<feature type="domain" description="Tyrosine specific protein phosphatases" evidence="19">
    <location>
        <begin position="98"/>
        <end position="168"/>
    </location>
</feature>
<comment type="pathway">
    <text evidence="10">Phospholipid metabolism; phosphatidylglycerol biosynthesis; phosphatidylglycerol from CDP-diacylglycerol: step 2/2.</text>
</comment>
<dbReference type="CTD" id="20214542"/>
<dbReference type="KEGG" id="hro:HELRODRAFT_70925"/>
<comment type="catalytic activity">
    <reaction evidence="13">
        <text>a 1-acyl-2-hexanoyl-sn-glycero-3-phospho-(1D-myo-inositol-5-phosphate) + H2O = a 1-acyl-2-hexanoyl-sn-glycero-3-phospho-(1D-myo-inositol) + phosphate</text>
        <dbReference type="Rhea" id="RHEA:42320"/>
        <dbReference type="ChEBI" id="CHEBI:15377"/>
        <dbReference type="ChEBI" id="CHEBI:43474"/>
        <dbReference type="ChEBI" id="CHEBI:78930"/>
        <dbReference type="ChEBI" id="CHEBI:78931"/>
    </reaction>
    <physiologicalReaction direction="left-to-right" evidence="13">
        <dbReference type="Rhea" id="RHEA:42321"/>
    </physiologicalReaction>
</comment>
<evidence type="ECO:0000256" key="3">
    <source>
        <dbReference type="ARBA" id="ARBA00022516"/>
    </source>
</evidence>
<dbReference type="Proteomes" id="UP000015101">
    <property type="component" value="Unassembled WGS sequence"/>
</dbReference>
<evidence type="ECO:0000256" key="6">
    <source>
        <dbReference type="ARBA" id="ARBA00023098"/>
    </source>
</evidence>
<dbReference type="CDD" id="cd14524">
    <property type="entry name" value="PTPMT1"/>
    <property type="match status" value="1"/>
</dbReference>
<evidence type="ECO:0000256" key="15">
    <source>
        <dbReference type="ARBA" id="ARBA00052632"/>
    </source>
</evidence>